<gene>
    <name evidence="1" type="ORF">CR513_01167</name>
</gene>
<feature type="non-terminal residue" evidence="1">
    <location>
        <position position="1"/>
    </location>
</feature>
<dbReference type="CDD" id="cd09272">
    <property type="entry name" value="RNase_HI_RT_Ty1"/>
    <property type="match status" value="1"/>
</dbReference>
<accession>A0A371IFT7</accession>
<dbReference type="Proteomes" id="UP000257109">
    <property type="component" value="Unassembled WGS sequence"/>
</dbReference>
<name>A0A371IFT7_MUCPR</name>
<protein>
    <submittedName>
        <fullName evidence="1">Mitochondrial protein</fullName>
    </submittedName>
</protein>
<evidence type="ECO:0000313" key="1">
    <source>
        <dbReference type="EMBL" id="RDY13853.1"/>
    </source>
</evidence>
<evidence type="ECO:0000313" key="2">
    <source>
        <dbReference type="Proteomes" id="UP000257109"/>
    </source>
</evidence>
<sequence>MPNIVSVVRLVSQFMHYLREFHLQATQRILQYLKGAPRRGILYKMNEYAILEAYTDADYVGPVTDRRSTIGYCTFLGGNLVTWRSKKQNVMTWSSVEVEFQATAQGILTKRLHSSVFERIVCKLGMENIYSLA</sequence>
<dbReference type="EMBL" id="QJKJ01000186">
    <property type="protein sequence ID" value="RDY13853.1"/>
    <property type="molecule type" value="Genomic_DNA"/>
</dbReference>
<comment type="caution">
    <text evidence="1">The sequence shown here is derived from an EMBL/GenBank/DDBJ whole genome shotgun (WGS) entry which is preliminary data.</text>
</comment>
<dbReference type="STRING" id="157652.A0A371IFT7"/>
<dbReference type="OrthoDB" id="412581at2759"/>
<dbReference type="AlphaFoldDB" id="A0A371IFT7"/>
<dbReference type="PANTHER" id="PTHR11439:SF470">
    <property type="entry name" value="CYSTEINE-RICH RLK (RECEPTOR-LIKE PROTEIN KINASE) 8"/>
    <property type="match status" value="1"/>
</dbReference>
<keyword evidence="2" id="KW-1185">Reference proteome</keyword>
<dbReference type="PANTHER" id="PTHR11439">
    <property type="entry name" value="GAG-POL-RELATED RETROTRANSPOSON"/>
    <property type="match status" value="1"/>
</dbReference>
<organism evidence="1 2">
    <name type="scientific">Mucuna pruriens</name>
    <name type="common">Velvet bean</name>
    <name type="synonym">Dolichos pruriens</name>
    <dbReference type="NCBI Taxonomy" id="157652"/>
    <lineage>
        <taxon>Eukaryota</taxon>
        <taxon>Viridiplantae</taxon>
        <taxon>Streptophyta</taxon>
        <taxon>Embryophyta</taxon>
        <taxon>Tracheophyta</taxon>
        <taxon>Spermatophyta</taxon>
        <taxon>Magnoliopsida</taxon>
        <taxon>eudicotyledons</taxon>
        <taxon>Gunneridae</taxon>
        <taxon>Pentapetalae</taxon>
        <taxon>rosids</taxon>
        <taxon>fabids</taxon>
        <taxon>Fabales</taxon>
        <taxon>Fabaceae</taxon>
        <taxon>Papilionoideae</taxon>
        <taxon>50 kb inversion clade</taxon>
        <taxon>NPAAA clade</taxon>
        <taxon>indigoferoid/millettioid clade</taxon>
        <taxon>Phaseoleae</taxon>
        <taxon>Mucuna</taxon>
    </lineage>
</organism>
<proteinExistence type="predicted"/>
<reference evidence="1" key="1">
    <citation type="submission" date="2018-05" db="EMBL/GenBank/DDBJ databases">
        <title>Draft genome of Mucuna pruriens seed.</title>
        <authorList>
            <person name="Nnadi N.E."/>
            <person name="Vos R."/>
            <person name="Hasami M.H."/>
            <person name="Devisetty U.K."/>
            <person name="Aguiy J.C."/>
        </authorList>
    </citation>
    <scope>NUCLEOTIDE SEQUENCE [LARGE SCALE GENOMIC DNA]</scope>
    <source>
        <strain evidence="1">JCA_2017</strain>
    </source>
</reference>